<evidence type="ECO:0000256" key="4">
    <source>
        <dbReference type="ARBA" id="ARBA00023203"/>
    </source>
</evidence>
<evidence type="ECO:0000256" key="6">
    <source>
        <dbReference type="ARBA" id="ARBA00025497"/>
    </source>
</evidence>
<dbReference type="GO" id="GO:0003785">
    <property type="term" value="F:actin monomer binding"/>
    <property type="evidence" value="ECO:0007669"/>
    <property type="project" value="InterPro"/>
</dbReference>
<dbReference type="PANTHER" id="PTHR12021:SF10">
    <property type="entry name" value="THYMOSIN BETA-10"/>
    <property type="match status" value="1"/>
</dbReference>
<dbReference type="InterPro" id="IPR001152">
    <property type="entry name" value="Beta-thymosin"/>
</dbReference>
<dbReference type="AlphaFoldDB" id="L9LC92"/>
<keyword evidence="4" id="KW-0009">Actin-binding</keyword>
<dbReference type="InterPro" id="IPR038386">
    <property type="entry name" value="Beta-thymosin_sf"/>
</dbReference>
<keyword evidence="5" id="KW-0206">Cytoskeleton</keyword>
<sequence>MFVLLSKRFKEETTFYYFIVNTISKLLGLLREGEYQELCSEGDARDRFKKMADKQDMGEIATFQKAKLKKREMQKKKILLTKETIEQERAE</sequence>
<organism evidence="8 9">
    <name type="scientific">Tupaia chinensis</name>
    <name type="common">Chinese tree shrew</name>
    <name type="synonym">Tupaia belangeri chinensis</name>
    <dbReference type="NCBI Taxonomy" id="246437"/>
    <lineage>
        <taxon>Eukaryota</taxon>
        <taxon>Metazoa</taxon>
        <taxon>Chordata</taxon>
        <taxon>Craniata</taxon>
        <taxon>Vertebrata</taxon>
        <taxon>Euteleostomi</taxon>
        <taxon>Mammalia</taxon>
        <taxon>Eutheria</taxon>
        <taxon>Euarchontoglires</taxon>
        <taxon>Scandentia</taxon>
        <taxon>Tupaiidae</taxon>
        <taxon>Tupaia</taxon>
    </lineage>
</organism>
<keyword evidence="9" id="KW-1185">Reference proteome</keyword>
<evidence type="ECO:0000256" key="1">
    <source>
        <dbReference type="ARBA" id="ARBA00004245"/>
    </source>
</evidence>
<name>L9LC92_TUPCH</name>
<keyword evidence="3" id="KW-0963">Cytoplasm</keyword>
<dbReference type="Proteomes" id="UP000011518">
    <property type="component" value="Unassembled WGS sequence"/>
</dbReference>
<gene>
    <name evidence="8" type="ORF">TREES_T100015529</name>
</gene>
<evidence type="ECO:0000313" key="8">
    <source>
        <dbReference type="EMBL" id="ELW72319.1"/>
    </source>
</evidence>
<dbReference type="GO" id="GO:0005737">
    <property type="term" value="C:cytoplasm"/>
    <property type="evidence" value="ECO:0007669"/>
    <property type="project" value="TreeGrafter"/>
</dbReference>
<dbReference type="Gene3D" id="1.20.5.520">
    <property type="entry name" value="Single helix bin"/>
    <property type="match status" value="1"/>
</dbReference>
<comment type="subcellular location">
    <subcellularLocation>
        <location evidence="1">Cytoplasm</location>
        <location evidence="1">Cytoskeleton</location>
    </subcellularLocation>
</comment>
<dbReference type="GO" id="GO:0030334">
    <property type="term" value="P:regulation of cell migration"/>
    <property type="evidence" value="ECO:0007669"/>
    <property type="project" value="TreeGrafter"/>
</dbReference>
<dbReference type="EMBL" id="KB320426">
    <property type="protein sequence ID" value="ELW72319.1"/>
    <property type="molecule type" value="Genomic_DNA"/>
</dbReference>
<dbReference type="GO" id="GO:0007015">
    <property type="term" value="P:actin filament organization"/>
    <property type="evidence" value="ECO:0007669"/>
    <property type="project" value="InterPro"/>
</dbReference>
<evidence type="ECO:0000256" key="7">
    <source>
        <dbReference type="ARBA" id="ARBA00040579"/>
    </source>
</evidence>
<dbReference type="GO" id="GO:0005856">
    <property type="term" value="C:cytoskeleton"/>
    <property type="evidence" value="ECO:0007669"/>
    <property type="project" value="UniProtKB-SubCell"/>
</dbReference>
<comment type="similarity">
    <text evidence="2">Belongs to the thymosin beta family.</text>
</comment>
<evidence type="ECO:0000313" key="9">
    <source>
        <dbReference type="Proteomes" id="UP000011518"/>
    </source>
</evidence>
<comment type="function">
    <text evidence="6">Plays an important role in the organization of the cytoskeleton. Binds to and sequesters actin monomers (G actin) and therefore inhibits actin polymerization.</text>
</comment>
<evidence type="ECO:0000256" key="3">
    <source>
        <dbReference type="ARBA" id="ARBA00022490"/>
    </source>
</evidence>
<evidence type="ECO:0000256" key="2">
    <source>
        <dbReference type="ARBA" id="ARBA00009511"/>
    </source>
</evidence>
<dbReference type="Pfam" id="PF01290">
    <property type="entry name" value="Thymosin"/>
    <property type="match status" value="1"/>
</dbReference>
<reference evidence="9" key="2">
    <citation type="journal article" date="2013" name="Nat. Commun.">
        <title>Genome of the Chinese tree shrew.</title>
        <authorList>
            <person name="Fan Y."/>
            <person name="Huang Z.Y."/>
            <person name="Cao C.C."/>
            <person name="Chen C.S."/>
            <person name="Chen Y.X."/>
            <person name="Fan D.D."/>
            <person name="He J."/>
            <person name="Hou H.L."/>
            <person name="Hu L."/>
            <person name="Hu X.T."/>
            <person name="Jiang X.T."/>
            <person name="Lai R."/>
            <person name="Lang Y.S."/>
            <person name="Liang B."/>
            <person name="Liao S.G."/>
            <person name="Mu D."/>
            <person name="Ma Y.Y."/>
            <person name="Niu Y.Y."/>
            <person name="Sun X.Q."/>
            <person name="Xia J.Q."/>
            <person name="Xiao J."/>
            <person name="Xiong Z.Q."/>
            <person name="Xu L."/>
            <person name="Yang L."/>
            <person name="Zhang Y."/>
            <person name="Zhao W."/>
            <person name="Zhao X.D."/>
            <person name="Zheng Y.T."/>
            <person name="Zhou J.M."/>
            <person name="Zhu Y.B."/>
            <person name="Zhang G.J."/>
            <person name="Wang J."/>
            <person name="Yao Y.G."/>
        </authorList>
    </citation>
    <scope>NUCLEOTIDE SEQUENCE [LARGE SCALE GENOMIC DNA]</scope>
</reference>
<dbReference type="PANTHER" id="PTHR12021">
    <property type="entry name" value="THYMOSIN BETA"/>
    <property type="match status" value="1"/>
</dbReference>
<reference evidence="9" key="1">
    <citation type="submission" date="2012-07" db="EMBL/GenBank/DDBJ databases">
        <title>Genome of the Chinese tree shrew, a rising model animal genetically related to primates.</title>
        <authorList>
            <person name="Zhang G."/>
            <person name="Fan Y."/>
            <person name="Yao Y."/>
            <person name="Huang Z."/>
        </authorList>
    </citation>
    <scope>NUCLEOTIDE SEQUENCE [LARGE SCALE GENOMIC DNA]</scope>
</reference>
<protein>
    <recommendedName>
        <fullName evidence="7">Thymosin beta-10</fullName>
    </recommendedName>
</protein>
<evidence type="ECO:0000256" key="5">
    <source>
        <dbReference type="ARBA" id="ARBA00023212"/>
    </source>
</evidence>
<accession>L9LC92</accession>
<proteinExistence type="inferred from homology"/>
<dbReference type="InParanoid" id="L9LC92"/>